<sequence length="205" mass="22944">MTAARESKDLRARVEISLPKGEEAIWAMIQKLDREGCWSTSDVSCFVGHKTKVIANYVARLESAGYVRRVGRSKVRGEPTLYEIARPSIFAPRISSSGDDLPELVIETLWRTMRMLKVFRAEDLAAYLAETGRAPNVKSIRVYLWRLHGAGLLAFAGKRGQRQEQRFRLVRIPGPRAPKVLTANVVWDPNRGEPLGTAQAEEAGL</sequence>
<dbReference type="EMBL" id="SOZD01000005">
    <property type="protein sequence ID" value="TFF20513.1"/>
    <property type="molecule type" value="Genomic_DNA"/>
</dbReference>
<dbReference type="RefSeq" id="WP_134763162.1">
    <property type="nucleotide sequence ID" value="NZ_SOZD01000005.1"/>
</dbReference>
<evidence type="ECO:0000313" key="1">
    <source>
        <dbReference type="EMBL" id="TFF20513.1"/>
    </source>
</evidence>
<evidence type="ECO:0000313" key="2">
    <source>
        <dbReference type="Proteomes" id="UP000298179"/>
    </source>
</evidence>
<accession>A0A4Y8RFM5</accession>
<proteinExistence type="predicted"/>
<reference evidence="1 2" key="1">
    <citation type="submission" date="2019-03" db="EMBL/GenBank/DDBJ databases">
        <title>Jiella endophytica sp. nov., a novel endophytic bacterium isolated from root of Ficus microcarpa Linn. f.</title>
        <authorList>
            <person name="Tuo L."/>
        </authorList>
    </citation>
    <scope>NUCLEOTIDE SEQUENCE [LARGE SCALE GENOMIC DNA]</scope>
    <source>
        <strain evidence="1 2">CBS5Q-3</strain>
    </source>
</reference>
<name>A0A4Y8RFM5_9HYPH</name>
<gene>
    <name evidence="1" type="ORF">E3C22_16520</name>
</gene>
<dbReference type="AlphaFoldDB" id="A0A4Y8RFM5"/>
<keyword evidence="2" id="KW-1185">Reference proteome</keyword>
<dbReference type="Proteomes" id="UP000298179">
    <property type="component" value="Unassembled WGS sequence"/>
</dbReference>
<dbReference type="OrthoDB" id="8080957at2"/>
<protein>
    <submittedName>
        <fullName evidence="1">Uncharacterized protein</fullName>
    </submittedName>
</protein>
<comment type="caution">
    <text evidence="1">The sequence shown here is derived from an EMBL/GenBank/DDBJ whole genome shotgun (WGS) entry which is preliminary data.</text>
</comment>
<organism evidence="1 2">
    <name type="scientific">Jiella endophytica</name>
    <dbReference type="NCBI Taxonomy" id="2558362"/>
    <lineage>
        <taxon>Bacteria</taxon>
        <taxon>Pseudomonadati</taxon>
        <taxon>Pseudomonadota</taxon>
        <taxon>Alphaproteobacteria</taxon>
        <taxon>Hyphomicrobiales</taxon>
        <taxon>Aurantimonadaceae</taxon>
        <taxon>Jiella</taxon>
    </lineage>
</organism>